<accession>A0A2V3DW34</accession>
<dbReference type="PROSITE" id="PS50110">
    <property type="entry name" value="RESPONSE_REGULATORY"/>
    <property type="match status" value="1"/>
</dbReference>
<dbReference type="InterPro" id="IPR001789">
    <property type="entry name" value="Sig_transdc_resp-reg_receiver"/>
</dbReference>
<evidence type="ECO:0000313" key="3">
    <source>
        <dbReference type="EMBL" id="PXA69588.1"/>
    </source>
</evidence>
<dbReference type="InterPro" id="IPR011006">
    <property type="entry name" value="CheY-like_superfamily"/>
</dbReference>
<evidence type="ECO:0000313" key="4">
    <source>
        <dbReference type="Proteomes" id="UP000246303"/>
    </source>
</evidence>
<gene>
    <name evidence="3" type="ORF">CVS29_03385</name>
</gene>
<dbReference type="Proteomes" id="UP000246303">
    <property type="component" value="Unassembled WGS sequence"/>
</dbReference>
<dbReference type="RefSeq" id="WP_110104873.1">
    <property type="nucleotide sequence ID" value="NZ_QHLZ01000001.1"/>
</dbReference>
<name>A0A2V3DW34_9MICC</name>
<dbReference type="GO" id="GO:0000160">
    <property type="term" value="P:phosphorelay signal transduction system"/>
    <property type="evidence" value="ECO:0007669"/>
    <property type="project" value="InterPro"/>
</dbReference>
<dbReference type="AlphaFoldDB" id="A0A2V3DW34"/>
<sequence length="88" mass="9003">MTGVRICILTMFDDDDSVFASKLAGALGYLLKGADIDGIERAVRAVAAGEALYSAATARRMQAFFAASSGGGHAQALAAQPCPGLTPR</sequence>
<dbReference type="EMBL" id="QHLZ01000001">
    <property type="protein sequence ID" value="PXA69588.1"/>
    <property type="molecule type" value="Genomic_DNA"/>
</dbReference>
<feature type="domain" description="Response regulatory" evidence="2">
    <location>
        <begin position="1"/>
        <end position="47"/>
    </location>
</feature>
<reference evidence="3 4" key="1">
    <citation type="submission" date="2018-05" db="EMBL/GenBank/DDBJ databases">
        <title>Genetic diversity of glacier-inhabiting Cryobacterium bacteria in China and description of Cryobacterium mengkeensis sp. nov. and Arthrobacter glacialis sp. nov.</title>
        <authorList>
            <person name="Liu Q."/>
            <person name="Xin Y.-H."/>
        </authorList>
    </citation>
    <scope>NUCLEOTIDE SEQUENCE [LARGE SCALE GENOMIC DNA]</scope>
    <source>
        <strain evidence="3 4">GP3</strain>
    </source>
</reference>
<evidence type="ECO:0000256" key="1">
    <source>
        <dbReference type="PROSITE-ProRule" id="PRU00169"/>
    </source>
</evidence>
<dbReference type="SUPFAM" id="SSF52172">
    <property type="entry name" value="CheY-like"/>
    <property type="match status" value="1"/>
</dbReference>
<dbReference type="Gene3D" id="3.40.50.2300">
    <property type="match status" value="1"/>
</dbReference>
<keyword evidence="4" id="KW-1185">Reference proteome</keyword>
<comment type="caution">
    <text evidence="1">Lacks conserved residue(s) required for the propagation of feature annotation.</text>
</comment>
<protein>
    <recommendedName>
        <fullName evidence="2">Response regulatory domain-containing protein</fullName>
    </recommendedName>
</protein>
<comment type="caution">
    <text evidence="3">The sequence shown here is derived from an EMBL/GenBank/DDBJ whole genome shotgun (WGS) entry which is preliminary data.</text>
</comment>
<organism evidence="3 4">
    <name type="scientific">Arthrobacter psychrochitiniphilus</name>
    <dbReference type="NCBI Taxonomy" id="291045"/>
    <lineage>
        <taxon>Bacteria</taxon>
        <taxon>Bacillati</taxon>
        <taxon>Actinomycetota</taxon>
        <taxon>Actinomycetes</taxon>
        <taxon>Micrococcales</taxon>
        <taxon>Micrococcaceae</taxon>
        <taxon>Arthrobacter</taxon>
    </lineage>
</organism>
<evidence type="ECO:0000259" key="2">
    <source>
        <dbReference type="PROSITE" id="PS50110"/>
    </source>
</evidence>
<proteinExistence type="predicted"/>